<dbReference type="PANTHER" id="PTHR42850">
    <property type="entry name" value="METALLOPHOSPHOESTERASE"/>
    <property type="match status" value="1"/>
</dbReference>
<organism evidence="3 4">
    <name type="scientific">Elstera litoralis</name>
    <dbReference type="NCBI Taxonomy" id="552518"/>
    <lineage>
        <taxon>Bacteria</taxon>
        <taxon>Pseudomonadati</taxon>
        <taxon>Pseudomonadota</taxon>
        <taxon>Alphaproteobacteria</taxon>
        <taxon>Rhodospirillales</taxon>
        <taxon>Rhodospirillaceae</taxon>
        <taxon>Elstera</taxon>
    </lineage>
</organism>
<dbReference type="EMBL" id="LAJY01000141">
    <property type="protein sequence ID" value="KJV10146.1"/>
    <property type="molecule type" value="Genomic_DNA"/>
</dbReference>
<dbReference type="AlphaFoldDB" id="A0A0F3ITX1"/>
<dbReference type="InterPro" id="IPR029052">
    <property type="entry name" value="Metallo-depent_PP-like"/>
</dbReference>
<dbReference type="PATRIC" id="fig|552518.3.peg.521"/>
<dbReference type="GO" id="GO:0005737">
    <property type="term" value="C:cytoplasm"/>
    <property type="evidence" value="ECO:0007669"/>
    <property type="project" value="TreeGrafter"/>
</dbReference>
<name>A0A0F3ITX1_9PROT</name>
<gene>
    <name evidence="3" type="ORF">VZ95_06890</name>
</gene>
<accession>A0A0F3ITX1</accession>
<dbReference type="PANTHER" id="PTHR42850:SF2">
    <property type="entry name" value="BLL5683 PROTEIN"/>
    <property type="match status" value="1"/>
</dbReference>
<evidence type="ECO:0000256" key="1">
    <source>
        <dbReference type="ARBA" id="ARBA00008950"/>
    </source>
</evidence>
<evidence type="ECO:0000313" key="4">
    <source>
        <dbReference type="Proteomes" id="UP000033774"/>
    </source>
</evidence>
<evidence type="ECO:0000313" key="3">
    <source>
        <dbReference type="EMBL" id="KJV10146.1"/>
    </source>
</evidence>
<dbReference type="InterPro" id="IPR011152">
    <property type="entry name" value="Pesterase_MJ0912"/>
</dbReference>
<dbReference type="PIRSF" id="PIRSF000883">
    <property type="entry name" value="Pesterase_MJ0912"/>
    <property type="match status" value="1"/>
</dbReference>
<reference evidence="3 4" key="1">
    <citation type="submission" date="2015-03" db="EMBL/GenBank/DDBJ databases">
        <title>Draft genome sequence of Elstera litoralis.</title>
        <authorList>
            <person name="Rahalkar M.C."/>
            <person name="Dhakephalkar P.K."/>
            <person name="Pore S.D."/>
            <person name="Arora P."/>
            <person name="Kapse N.G."/>
            <person name="Pandit P.S."/>
        </authorList>
    </citation>
    <scope>NUCLEOTIDE SEQUENCE [LARGE SCALE GENOMIC DNA]</scope>
    <source>
        <strain evidence="3 4">Dia-1</strain>
    </source>
</reference>
<dbReference type="Gene3D" id="3.60.21.10">
    <property type="match status" value="1"/>
</dbReference>
<keyword evidence="4" id="KW-1185">Reference proteome</keyword>
<dbReference type="OrthoDB" id="9813918at2"/>
<dbReference type="SUPFAM" id="SSF56300">
    <property type="entry name" value="Metallo-dependent phosphatases"/>
    <property type="match status" value="1"/>
</dbReference>
<dbReference type="InterPro" id="IPR024654">
    <property type="entry name" value="Calcineurin-like_PHP_lpxH"/>
</dbReference>
<sequence>MLIALMTDLHSNREAFSACLTMRGRGGAERFVFLGDYVGYGADPVWVVETLIDLVGQGAIAVRGNHDAAALGAPERMNDMAAAAIVWTQTQLSETAKAFLAKLPLTVEEDDRLYVHADASAPEKWRYVTDALTARTSLEASDARLIFSGHVHVPALYGLSSIGKMVVFTPTAGQPVPLLPPRRWLGLIGSVGQPRDGNPAAAYALYDTRTADLMTQRVPYYIAAAADKIRAAGLPALLADRLFRGQ</sequence>
<protein>
    <submittedName>
        <fullName evidence="3">Metallophosphoesterase</fullName>
    </submittedName>
</protein>
<evidence type="ECO:0000259" key="2">
    <source>
        <dbReference type="Pfam" id="PF12850"/>
    </source>
</evidence>
<dbReference type="RefSeq" id="WP_045775200.1">
    <property type="nucleotide sequence ID" value="NZ_LAJY01000141.1"/>
</dbReference>
<dbReference type="InterPro" id="IPR050126">
    <property type="entry name" value="Ap4A_hydrolase"/>
</dbReference>
<comment type="caution">
    <text evidence="3">The sequence shown here is derived from an EMBL/GenBank/DDBJ whole genome shotgun (WGS) entry which is preliminary data.</text>
</comment>
<dbReference type="Proteomes" id="UP000033774">
    <property type="component" value="Unassembled WGS sequence"/>
</dbReference>
<feature type="domain" description="Calcineurin-like phosphoesterase" evidence="2">
    <location>
        <begin position="1"/>
        <end position="209"/>
    </location>
</feature>
<comment type="similarity">
    <text evidence="1">Belongs to the metallophosphoesterase superfamily. YfcE family.</text>
</comment>
<dbReference type="Pfam" id="PF12850">
    <property type="entry name" value="Metallophos_2"/>
    <property type="match status" value="1"/>
</dbReference>
<proteinExistence type="inferred from homology"/>
<dbReference type="GO" id="GO:0016791">
    <property type="term" value="F:phosphatase activity"/>
    <property type="evidence" value="ECO:0007669"/>
    <property type="project" value="TreeGrafter"/>
</dbReference>